<keyword evidence="3" id="KW-0328">Glycosyltransferase</keyword>
<dbReference type="Pfam" id="PF00534">
    <property type="entry name" value="Glycos_transf_1"/>
    <property type="match status" value="1"/>
</dbReference>
<dbReference type="Gene3D" id="3.40.50.2000">
    <property type="entry name" value="Glycogen Phosphorylase B"/>
    <property type="match status" value="2"/>
</dbReference>
<evidence type="ECO:0000259" key="2">
    <source>
        <dbReference type="Pfam" id="PF13579"/>
    </source>
</evidence>
<accession>A0A518EZH4</accession>
<dbReference type="EC" id="2.4.1.250" evidence="3"/>
<keyword evidence="4" id="KW-1185">Reference proteome</keyword>
<dbReference type="InterPro" id="IPR028098">
    <property type="entry name" value="Glyco_trans_4-like_N"/>
</dbReference>
<name>A0A518EZH4_9BACT</name>
<feature type="domain" description="Glycosyl transferase family 1" evidence="1">
    <location>
        <begin position="182"/>
        <end position="335"/>
    </location>
</feature>
<dbReference type="GO" id="GO:0102710">
    <property type="term" value="F:D-inositol-3-phosphate glycosyltransferase activity"/>
    <property type="evidence" value="ECO:0007669"/>
    <property type="project" value="UniProtKB-EC"/>
</dbReference>
<dbReference type="PANTHER" id="PTHR46660:SF2">
    <property type="entry name" value="GLYCOSYLTRANSFERASE 1 DOMAIN-CONTAINING PROTEIN 1"/>
    <property type="match status" value="1"/>
</dbReference>
<proteinExistence type="predicted"/>
<dbReference type="InterPro" id="IPR052622">
    <property type="entry name" value="Glycosyltransferase_G1"/>
</dbReference>
<dbReference type="InterPro" id="IPR001296">
    <property type="entry name" value="Glyco_trans_1"/>
</dbReference>
<dbReference type="CDD" id="cd03801">
    <property type="entry name" value="GT4_PimA-like"/>
    <property type="match status" value="1"/>
</dbReference>
<dbReference type="AlphaFoldDB" id="A0A518EZH4"/>
<dbReference type="SUPFAM" id="SSF53756">
    <property type="entry name" value="UDP-Glycosyltransferase/glycogen phosphorylase"/>
    <property type="match status" value="1"/>
</dbReference>
<feature type="domain" description="Glycosyltransferase subfamily 4-like N-terminal" evidence="2">
    <location>
        <begin position="13"/>
        <end position="150"/>
    </location>
</feature>
<dbReference type="PANTHER" id="PTHR46660">
    <property type="match status" value="1"/>
</dbReference>
<sequence length="372" mass="39410">MSDQESSGRWSESHEHRVLFVGKYALEDSAGNAVAIRRLEAAFVARGAGVRYVQSTHSAGEAAFALFGFTPTVVHALHAGESARLGGELARAFGVPLVVTVTGTDLNGPAAEAEAARQNLRAADAVVALTERQVEQLAAIVPAQRVVRIPQAVELPEAPGDEPFELREALAHVGGPELAARRLLLLAGGLRPVKGQLFALEAFERAGAAQGGAQEGTQGGALDDWLLVLAGPVLDADYAAVVRERARALGGAVYIGEIPHESMASAMAACDALLNASESEGEPQILLEAQCSRLPVIARRVVGNTALVEDGVTGWLFDDYSDLESILRELSAHPEQLQEVAARAFEVRRDRLDVGAEAEAHLDLYRSLSTRP</sequence>
<evidence type="ECO:0000259" key="1">
    <source>
        <dbReference type="Pfam" id="PF00534"/>
    </source>
</evidence>
<organism evidence="3 4">
    <name type="scientific">Saltatorellus ferox</name>
    <dbReference type="NCBI Taxonomy" id="2528018"/>
    <lineage>
        <taxon>Bacteria</taxon>
        <taxon>Pseudomonadati</taxon>
        <taxon>Planctomycetota</taxon>
        <taxon>Planctomycetia</taxon>
        <taxon>Planctomycetia incertae sedis</taxon>
        <taxon>Saltatorellus</taxon>
    </lineage>
</organism>
<dbReference type="Proteomes" id="UP000320390">
    <property type="component" value="Chromosome"/>
</dbReference>
<dbReference type="EMBL" id="CP036434">
    <property type="protein sequence ID" value="QDV09490.1"/>
    <property type="molecule type" value="Genomic_DNA"/>
</dbReference>
<reference evidence="3 4" key="1">
    <citation type="submission" date="2019-02" db="EMBL/GenBank/DDBJ databases">
        <title>Deep-cultivation of Planctomycetes and their phenomic and genomic characterization uncovers novel biology.</title>
        <authorList>
            <person name="Wiegand S."/>
            <person name="Jogler M."/>
            <person name="Boedeker C."/>
            <person name="Pinto D."/>
            <person name="Vollmers J."/>
            <person name="Rivas-Marin E."/>
            <person name="Kohn T."/>
            <person name="Peeters S.H."/>
            <person name="Heuer A."/>
            <person name="Rast P."/>
            <person name="Oberbeckmann S."/>
            <person name="Bunk B."/>
            <person name="Jeske O."/>
            <person name="Meyerdierks A."/>
            <person name="Storesund J.E."/>
            <person name="Kallscheuer N."/>
            <person name="Luecker S."/>
            <person name="Lage O.M."/>
            <person name="Pohl T."/>
            <person name="Merkel B.J."/>
            <person name="Hornburger P."/>
            <person name="Mueller R.-W."/>
            <person name="Bruemmer F."/>
            <person name="Labrenz M."/>
            <person name="Spormann A.M."/>
            <person name="Op den Camp H."/>
            <person name="Overmann J."/>
            <person name="Amann R."/>
            <person name="Jetten M.S.M."/>
            <person name="Mascher T."/>
            <person name="Medema M.H."/>
            <person name="Devos D.P."/>
            <person name="Kaster A.-K."/>
            <person name="Ovreas L."/>
            <person name="Rohde M."/>
            <person name="Galperin M.Y."/>
            <person name="Jogler C."/>
        </authorList>
    </citation>
    <scope>NUCLEOTIDE SEQUENCE [LARGE SCALE GENOMIC DNA]</scope>
    <source>
        <strain evidence="3 4">Poly30</strain>
    </source>
</reference>
<evidence type="ECO:0000313" key="3">
    <source>
        <dbReference type="EMBL" id="QDV09490.1"/>
    </source>
</evidence>
<keyword evidence="3" id="KW-0808">Transferase</keyword>
<protein>
    <submittedName>
        <fullName evidence="3">D-inositol-3-phosphate glycosyltransferase</fullName>
        <ecNumber evidence="3">2.4.1.250</ecNumber>
    </submittedName>
</protein>
<dbReference type="Pfam" id="PF13579">
    <property type="entry name" value="Glyco_trans_4_4"/>
    <property type="match status" value="1"/>
</dbReference>
<evidence type="ECO:0000313" key="4">
    <source>
        <dbReference type="Proteomes" id="UP000320390"/>
    </source>
</evidence>
<gene>
    <name evidence="3" type="primary">mshA_7</name>
    <name evidence="3" type="ORF">Poly30_50480</name>
</gene>